<keyword evidence="1" id="KW-0472">Membrane</keyword>
<evidence type="ECO:0000313" key="3">
    <source>
        <dbReference type="Proteomes" id="UP000199306"/>
    </source>
</evidence>
<dbReference type="Proteomes" id="UP000199306">
    <property type="component" value="Unassembled WGS sequence"/>
</dbReference>
<keyword evidence="1" id="KW-0812">Transmembrane</keyword>
<evidence type="ECO:0000256" key="1">
    <source>
        <dbReference type="SAM" id="Phobius"/>
    </source>
</evidence>
<keyword evidence="1" id="KW-1133">Transmembrane helix</keyword>
<dbReference type="EMBL" id="FOXH01000002">
    <property type="protein sequence ID" value="SFP24758.1"/>
    <property type="molecule type" value="Genomic_DNA"/>
</dbReference>
<accession>A0A1I5NSD8</accession>
<dbReference type="RefSeq" id="WP_092012328.1">
    <property type="nucleotide sequence ID" value="NZ_FOXH01000002.1"/>
</dbReference>
<dbReference type="AlphaFoldDB" id="A0A1I5NSD8"/>
<reference evidence="2 3" key="1">
    <citation type="submission" date="2016-10" db="EMBL/GenBank/DDBJ databases">
        <authorList>
            <person name="de Groot N.N."/>
        </authorList>
    </citation>
    <scope>NUCLEOTIDE SEQUENCE [LARGE SCALE GENOMIC DNA]</scope>
    <source>
        <strain evidence="3">E92,LMG 26720,CCM 7988</strain>
    </source>
</reference>
<protein>
    <submittedName>
        <fullName evidence="2">Uncharacterized protein</fullName>
    </submittedName>
</protein>
<organism evidence="2 3">
    <name type="scientific">Pseudarcicella hirudinis</name>
    <dbReference type="NCBI Taxonomy" id="1079859"/>
    <lineage>
        <taxon>Bacteria</taxon>
        <taxon>Pseudomonadati</taxon>
        <taxon>Bacteroidota</taxon>
        <taxon>Cytophagia</taxon>
        <taxon>Cytophagales</taxon>
        <taxon>Flectobacillaceae</taxon>
        <taxon>Pseudarcicella</taxon>
    </lineage>
</organism>
<keyword evidence="3" id="KW-1185">Reference proteome</keyword>
<gene>
    <name evidence="2" type="ORF">SAMN04515674_10298</name>
</gene>
<feature type="transmembrane region" description="Helical" evidence="1">
    <location>
        <begin position="46"/>
        <end position="64"/>
    </location>
</feature>
<dbReference type="STRING" id="1079859.SAMN04515674_10298"/>
<evidence type="ECO:0000313" key="2">
    <source>
        <dbReference type="EMBL" id="SFP24758.1"/>
    </source>
</evidence>
<proteinExistence type="predicted"/>
<name>A0A1I5NSD8_9BACT</name>
<sequence>MKRISVFKLFVAFFLFLKAVKSLKRLLKFDYDFSSYTAGLHSFDVISYNAVYIFIFCLFVYLINRKDSLPARNF</sequence>